<evidence type="ECO:0000313" key="2">
    <source>
        <dbReference type="Proteomes" id="UP001608902"/>
    </source>
</evidence>
<gene>
    <name evidence="1" type="ORF">AB6A40_008298</name>
</gene>
<keyword evidence="2" id="KW-1185">Reference proteome</keyword>
<dbReference type="Proteomes" id="UP001608902">
    <property type="component" value="Unassembled WGS sequence"/>
</dbReference>
<protein>
    <submittedName>
        <fullName evidence="1">Uncharacterized protein</fullName>
    </submittedName>
</protein>
<comment type="caution">
    <text evidence="1">The sequence shown here is derived from an EMBL/GenBank/DDBJ whole genome shotgun (WGS) entry which is preliminary data.</text>
</comment>
<proteinExistence type="predicted"/>
<name>A0ABD6EWF0_9BILA</name>
<dbReference type="AlphaFoldDB" id="A0ABD6EWF0"/>
<dbReference type="EMBL" id="JBGFUD010007491">
    <property type="protein sequence ID" value="MFH4981589.1"/>
    <property type="molecule type" value="Genomic_DNA"/>
</dbReference>
<evidence type="ECO:0000313" key="1">
    <source>
        <dbReference type="EMBL" id="MFH4981589.1"/>
    </source>
</evidence>
<organism evidence="1 2">
    <name type="scientific">Gnathostoma spinigerum</name>
    <dbReference type="NCBI Taxonomy" id="75299"/>
    <lineage>
        <taxon>Eukaryota</taxon>
        <taxon>Metazoa</taxon>
        <taxon>Ecdysozoa</taxon>
        <taxon>Nematoda</taxon>
        <taxon>Chromadorea</taxon>
        <taxon>Rhabditida</taxon>
        <taxon>Spirurina</taxon>
        <taxon>Gnathostomatomorpha</taxon>
        <taxon>Gnathostomatoidea</taxon>
        <taxon>Gnathostomatidae</taxon>
        <taxon>Gnathostoma</taxon>
    </lineage>
</organism>
<accession>A0ABD6EWF0</accession>
<sequence>MTDGAKTIWETESDVMKQDVVVSILTESIMVKDDLWLYGTKLRHGHKTDTVKRETENIGGHDLGKRDGSFDLTSLQKPLWLLITRVAANFVMRYGEEGETECSGLKISVFGPFLLQNKGKGVV</sequence>
<reference evidence="1 2" key="1">
    <citation type="submission" date="2024-08" db="EMBL/GenBank/DDBJ databases">
        <title>Gnathostoma spinigerum genome.</title>
        <authorList>
            <person name="Gonzalez-Bertolin B."/>
            <person name="Monzon S."/>
            <person name="Zaballos A."/>
            <person name="Jimenez P."/>
            <person name="Dekumyoy P."/>
            <person name="Varona S."/>
            <person name="Cuesta I."/>
            <person name="Sumanam S."/>
            <person name="Adisakwattana P."/>
            <person name="Gasser R.B."/>
            <person name="Hernandez-Gonzalez A."/>
            <person name="Young N.D."/>
            <person name="Perteguer M.J."/>
        </authorList>
    </citation>
    <scope>NUCLEOTIDE SEQUENCE [LARGE SCALE GENOMIC DNA]</scope>
    <source>
        <strain evidence="1">AL3</strain>
        <tissue evidence="1">Liver</tissue>
    </source>
</reference>